<dbReference type="OrthoDB" id="10249694at2759"/>
<dbReference type="Proteomes" id="UP000693970">
    <property type="component" value="Unassembled WGS sequence"/>
</dbReference>
<evidence type="ECO:0000313" key="3">
    <source>
        <dbReference type="Proteomes" id="UP000693970"/>
    </source>
</evidence>
<evidence type="ECO:0000313" key="2">
    <source>
        <dbReference type="EMBL" id="KAG7365265.1"/>
    </source>
</evidence>
<comment type="caution">
    <text evidence="2">The sequence shown here is derived from an EMBL/GenBank/DDBJ whole genome shotgun (WGS) entry which is preliminary data.</text>
</comment>
<dbReference type="Pfam" id="PF12796">
    <property type="entry name" value="Ank_2"/>
    <property type="match status" value="1"/>
</dbReference>
<gene>
    <name evidence="2" type="ORF">IV203_038468</name>
</gene>
<proteinExistence type="predicted"/>
<keyword evidence="1" id="KW-0040">ANK repeat</keyword>
<dbReference type="PROSITE" id="PS50297">
    <property type="entry name" value="ANK_REP_REGION"/>
    <property type="match status" value="1"/>
</dbReference>
<dbReference type="EMBL" id="JAGRRH010000009">
    <property type="protein sequence ID" value="KAG7365265.1"/>
    <property type="molecule type" value="Genomic_DNA"/>
</dbReference>
<dbReference type="SMART" id="SM00248">
    <property type="entry name" value="ANK"/>
    <property type="match status" value="3"/>
</dbReference>
<reference evidence="2" key="1">
    <citation type="journal article" date="2021" name="Sci. Rep.">
        <title>Diploid genomic architecture of Nitzschia inconspicua, an elite biomass production diatom.</title>
        <authorList>
            <person name="Oliver A."/>
            <person name="Podell S."/>
            <person name="Pinowska A."/>
            <person name="Traller J.C."/>
            <person name="Smith S.R."/>
            <person name="McClure R."/>
            <person name="Beliaev A."/>
            <person name="Bohutskyi P."/>
            <person name="Hill E.A."/>
            <person name="Rabines A."/>
            <person name="Zheng H."/>
            <person name="Allen L.Z."/>
            <person name="Kuo A."/>
            <person name="Grigoriev I.V."/>
            <person name="Allen A.E."/>
            <person name="Hazlebeck D."/>
            <person name="Allen E.E."/>
        </authorList>
    </citation>
    <scope>NUCLEOTIDE SEQUENCE</scope>
    <source>
        <strain evidence="2">Hildebrandi</strain>
    </source>
</reference>
<reference evidence="2" key="2">
    <citation type="submission" date="2021-04" db="EMBL/GenBank/DDBJ databases">
        <authorList>
            <person name="Podell S."/>
        </authorList>
    </citation>
    <scope>NUCLEOTIDE SEQUENCE</scope>
    <source>
        <strain evidence="2">Hildebrandi</strain>
    </source>
</reference>
<dbReference type="PANTHER" id="PTHR24198">
    <property type="entry name" value="ANKYRIN REPEAT AND PROTEIN KINASE DOMAIN-CONTAINING PROTEIN"/>
    <property type="match status" value="1"/>
</dbReference>
<name>A0A9K3LNP0_9STRA</name>
<feature type="repeat" description="ANK" evidence="1">
    <location>
        <begin position="67"/>
        <end position="89"/>
    </location>
</feature>
<accession>A0A9K3LNP0</accession>
<dbReference type="AlphaFoldDB" id="A0A9K3LNP0"/>
<protein>
    <submittedName>
        <fullName evidence="2">Ankyrin repeat domain protein</fullName>
    </submittedName>
</protein>
<dbReference type="PROSITE" id="PS50088">
    <property type="entry name" value="ANK_REPEAT"/>
    <property type="match status" value="1"/>
</dbReference>
<dbReference type="PANTHER" id="PTHR24198:SF165">
    <property type="entry name" value="ANKYRIN REPEAT-CONTAINING PROTEIN-RELATED"/>
    <property type="match status" value="1"/>
</dbReference>
<sequence>MHSEKATSRRHDKYRRQRQDAIRNLNDVWGPYTLCERFLWAASRGNEVILRQTFQQGSRRCSRVQNTVKTALHMAVRNGHLKIVRILIEEYLPETDVRNKKNASLVLTAVRYEHFEIVQYLMSRRVQFSFQAIKWNDDNNIFHVAAIHGMPLHVARDVMLSHPDAVGALLQRNSRGLTPAQEALANARYKLHLFFEGHVHGAGAA</sequence>
<evidence type="ECO:0000256" key="1">
    <source>
        <dbReference type="PROSITE-ProRule" id="PRU00023"/>
    </source>
</evidence>
<dbReference type="InterPro" id="IPR002110">
    <property type="entry name" value="Ankyrin_rpt"/>
</dbReference>
<keyword evidence="3" id="KW-1185">Reference proteome</keyword>
<organism evidence="2 3">
    <name type="scientific">Nitzschia inconspicua</name>
    <dbReference type="NCBI Taxonomy" id="303405"/>
    <lineage>
        <taxon>Eukaryota</taxon>
        <taxon>Sar</taxon>
        <taxon>Stramenopiles</taxon>
        <taxon>Ochrophyta</taxon>
        <taxon>Bacillariophyta</taxon>
        <taxon>Bacillariophyceae</taxon>
        <taxon>Bacillariophycidae</taxon>
        <taxon>Bacillariales</taxon>
        <taxon>Bacillariaceae</taxon>
        <taxon>Nitzschia</taxon>
    </lineage>
</organism>